<accession>A0ABV3M3R5</accession>
<dbReference type="RefSeq" id="WP_359783393.1">
    <property type="nucleotide sequence ID" value="NZ_JBEYRR010000015.1"/>
</dbReference>
<name>A0ABV3M3R5_9ACTN</name>
<gene>
    <name evidence="2" type="ORF">AB0887_30935</name>
</gene>
<feature type="compositionally biased region" description="Basic residues" evidence="1">
    <location>
        <begin position="86"/>
        <end position="96"/>
    </location>
</feature>
<sequence length="112" mass="12626">MRQYAVADPVVKDLAEAEQLPMVMRPAAVTYPQAMTVTDPLPAACPLVAMDLVRAGHRPQALDWLRQAQRLHRLCQLHQLGQMRPLRTRPPRRKRPAPPGRQPKKSGATRPK</sequence>
<dbReference type="EMBL" id="JBEYRS010000016">
    <property type="protein sequence ID" value="MEW2366350.1"/>
    <property type="molecule type" value="Genomic_DNA"/>
</dbReference>
<evidence type="ECO:0000313" key="2">
    <source>
        <dbReference type="EMBL" id="MEW2366350.1"/>
    </source>
</evidence>
<protein>
    <submittedName>
        <fullName evidence="2">Uncharacterized protein</fullName>
    </submittedName>
</protein>
<comment type="caution">
    <text evidence="2">The sequence shown here is derived from an EMBL/GenBank/DDBJ whole genome shotgun (WGS) entry which is preliminary data.</text>
</comment>
<evidence type="ECO:0000313" key="3">
    <source>
        <dbReference type="Proteomes" id="UP001553843"/>
    </source>
</evidence>
<proteinExistence type="predicted"/>
<reference evidence="2 3" key="1">
    <citation type="submission" date="2024-06" db="EMBL/GenBank/DDBJ databases">
        <title>The Natural Products Discovery Center: Release of the First 8490 Sequenced Strains for Exploring Actinobacteria Biosynthetic Diversity.</title>
        <authorList>
            <person name="Kalkreuter E."/>
            <person name="Kautsar S.A."/>
            <person name="Yang D."/>
            <person name="Bader C.D."/>
            <person name="Teijaro C.N."/>
            <person name="Fluegel L."/>
            <person name="Davis C.M."/>
            <person name="Simpson J.R."/>
            <person name="Lauterbach L."/>
            <person name="Steele A.D."/>
            <person name="Gui C."/>
            <person name="Meng S."/>
            <person name="Li G."/>
            <person name="Viehrig K."/>
            <person name="Ye F."/>
            <person name="Su P."/>
            <person name="Kiefer A.F."/>
            <person name="Nichols A."/>
            <person name="Cepeda A.J."/>
            <person name="Yan W."/>
            <person name="Fan B."/>
            <person name="Jiang Y."/>
            <person name="Adhikari A."/>
            <person name="Zheng C.-J."/>
            <person name="Schuster L."/>
            <person name="Cowan T.M."/>
            <person name="Smanski M.J."/>
            <person name="Chevrette M.G."/>
            <person name="De Carvalho L.P.S."/>
            <person name="Shen B."/>
        </authorList>
    </citation>
    <scope>NUCLEOTIDE SEQUENCE [LARGE SCALE GENOMIC DNA]</scope>
    <source>
        <strain evidence="2 3">NPDC047833</strain>
    </source>
</reference>
<organism evidence="2 3">
    <name type="scientific">Streptomyces huasconensis</name>
    <dbReference type="NCBI Taxonomy" id="1854574"/>
    <lineage>
        <taxon>Bacteria</taxon>
        <taxon>Bacillati</taxon>
        <taxon>Actinomycetota</taxon>
        <taxon>Actinomycetes</taxon>
        <taxon>Kitasatosporales</taxon>
        <taxon>Streptomycetaceae</taxon>
        <taxon>Streptomyces</taxon>
    </lineage>
</organism>
<feature type="region of interest" description="Disordered" evidence="1">
    <location>
        <begin position="79"/>
        <end position="112"/>
    </location>
</feature>
<dbReference type="Proteomes" id="UP001553843">
    <property type="component" value="Unassembled WGS sequence"/>
</dbReference>
<evidence type="ECO:0000256" key="1">
    <source>
        <dbReference type="SAM" id="MobiDB-lite"/>
    </source>
</evidence>
<keyword evidence="3" id="KW-1185">Reference proteome</keyword>